<reference evidence="2 3" key="1">
    <citation type="submission" date="2016-06" db="EMBL/GenBank/DDBJ databases">
        <title>Comparative genomics of the ectomycorrhizal sister species Rhizopogon vinicolor and Rhizopogon vesiculosus (Basidiomycota: Boletales) reveals a divergence of the mating type B locus.</title>
        <authorList>
            <consortium name="DOE Joint Genome Institute"/>
            <person name="Mujic A.B."/>
            <person name="Kuo A."/>
            <person name="Tritt A."/>
            <person name="Lipzen A."/>
            <person name="Chen C."/>
            <person name="Johnson J."/>
            <person name="Sharma A."/>
            <person name="Barry K."/>
            <person name="Grigoriev I.V."/>
            <person name="Spatafora J.W."/>
        </authorList>
    </citation>
    <scope>NUCLEOTIDE SEQUENCE [LARGE SCALE GENOMIC DNA]</scope>
    <source>
        <strain evidence="2 3">AM-OR11-026</strain>
    </source>
</reference>
<dbReference type="AlphaFoldDB" id="A0A1B7MTK3"/>
<protein>
    <submittedName>
        <fullName evidence="2">Uncharacterized protein</fullName>
    </submittedName>
</protein>
<gene>
    <name evidence="2" type="ORF">K503DRAFT_772980</name>
</gene>
<proteinExistence type="predicted"/>
<evidence type="ECO:0000313" key="3">
    <source>
        <dbReference type="Proteomes" id="UP000092154"/>
    </source>
</evidence>
<dbReference type="Proteomes" id="UP000092154">
    <property type="component" value="Unassembled WGS sequence"/>
</dbReference>
<name>A0A1B7MTK3_9AGAM</name>
<keyword evidence="3" id="KW-1185">Reference proteome</keyword>
<feature type="region of interest" description="Disordered" evidence="1">
    <location>
        <begin position="1"/>
        <end position="51"/>
    </location>
</feature>
<evidence type="ECO:0000313" key="2">
    <source>
        <dbReference type="EMBL" id="OAX35942.1"/>
    </source>
</evidence>
<evidence type="ECO:0000256" key="1">
    <source>
        <dbReference type="SAM" id="MobiDB-lite"/>
    </source>
</evidence>
<sequence length="91" mass="10112">MDDDRSRIQRIPIPEFGSDHEGSHAKLQSQSRAPRLDAHPSQGGFLFTTPNPDDLMELELEDEENTSEAPRSRLGLMGFPVGSPLQLRATI</sequence>
<accession>A0A1B7MTK3</accession>
<organism evidence="2 3">
    <name type="scientific">Rhizopogon vinicolor AM-OR11-026</name>
    <dbReference type="NCBI Taxonomy" id="1314800"/>
    <lineage>
        <taxon>Eukaryota</taxon>
        <taxon>Fungi</taxon>
        <taxon>Dikarya</taxon>
        <taxon>Basidiomycota</taxon>
        <taxon>Agaricomycotina</taxon>
        <taxon>Agaricomycetes</taxon>
        <taxon>Agaricomycetidae</taxon>
        <taxon>Boletales</taxon>
        <taxon>Suillineae</taxon>
        <taxon>Rhizopogonaceae</taxon>
        <taxon>Rhizopogon</taxon>
    </lineage>
</organism>
<dbReference type="EMBL" id="KV448454">
    <property type="protein sequence ID" value="OAX35942.1"/>
    <property type="molecule type" value="Genomic_DNA"/>
</dbReference>
<dbReference type="InParanoid" id="A0A1B7MTK3"/>